<keyword evidence="9 19" id="KW-0808">Transferase</keyword>
<feature type="transmembrane region" description="Helical" evidence="19">
    <location>
        <begin position="145"/>
        <end position="165"/>
    </location>
</feature>
<evidence type="ECO:0000256" key="5">
    <source>
        <dbReference type="ARBA" id="ARBA00013200"/>
    </source>
</evidence>
<keyword evidence="7 19" id="KW-1003">Cell membrane</keyword>
<evidence type="ECO:0000256" key="6">
    <source>
        <dbReference type="ARBA" id="ARBA00015850"/>
    </source>
</evidence>
<evidence type="ECO:0000256" key="3">
    <source>
        <dbReference type="ARBA" id="ARBA00004663"/>
    </source>
</evidence>
<dbReference type="RefSeq" id="WP_149300839.1">
    <property type="nucleotide sequence ID" value="NZ_VTWH01000003.1"/>
</dbReference>
<gene>
    <name evidence="19" type="primary">cobS</name>
    <name evidence="20" type="ORF">FPY71_13570</name>
</gene>
<dbReference type="Pfam" id="PF02654">
    <property type="entry name" value="CobS"/>
    <property type="match status" value="1"/>
</dbReference>
<evidence type="ECO:0000256" key="12">
    <source>
        <dbReference type="ARBA" id="ARBA00022989"/>
    </source>
</evidence>
<evidence type="ECO:0000256" key="10">
    <source>
        <dbReference type="ARBA" id="ARBA00022692"/>
    </source>
</evidence>
<dbReference type="GO" id="GO:0005886">
    <property type="term" value="C:plasma membrane"/>
    <property type="evidence" value="ECO:0007669"/>
    <property type="project" value="UniProtKB-SubCell"/>
</dbReference>
<evidence type="ECO:0000256" key="16">
    <source>
        <dbReference type="ARBA" id="ARBA00032853"/>
    </source>
</evidence>
<keyword evidence="13 19" id="KW-0472">Membrane</keyword>
<keyword evidence="8 19" id="KW-0169">Cobalamin biosynthesis</keyword>
<dbReference type="GO" id="GO:0008818">
    <property type="term" value="F:cobalamin 5'-phosphate synthase activity"/>
    <property type="evidence" value="ECO:0007669"/>
    <property type="project" value="UniProtKB-UniRule"/>
</dbReference>
<dbReference type="Proteomes" id="UP000324738">
    <property type="component" value="Unassembled WGS sequence"/>
</dbReference>
<comment type="similarity">
    <text evidence="4 19">Belongs to the CobS family.</text>
</comment>
<keyword evidence="11 19" id="KW-0460">Magnesium</keyword>
<evidence type="ECO:0000256" key="14">
    <source>
        <dbReference type="ARBA" id="ARBA00025228"/>
    </source>
</evidence>
<evidence type="ECO:0000256" key="18">
    <source>
        <dbReference type="ARBA" id="ARBA00049504"/>
    </source>
</evidence>
<keyword evidence="10 19" id="KW-0812">Transmembrane</keyword>
<comment type="catalytic activity">
    <reaction evidence="17 19">
        <text>alpha-ribazole + adenosylcob(III)inamide-GDP = adenosylcob(III)alamin + GMP + H(+)</text>
        <dbReference type="Rhea" id="RHEA:16049"/>
        <dbReference type="ChEBI" id="CHEBI:10329"/>
        <dbReference type="ChEBI" id="CHEBI:15378"/>
        <dbReference type="ChEBI" id="CHEBI:18408"/>
        <dbReference type="ChEBI" id="CHEBI:58115"/>
        <dbReference type="ChEBI" id="CHEBI:60487"/>
        <dbReference type="EC" id="2.7.8.26"/>
    </reaction>
</comment>
<feature type="transmembrane region" description="Helical" evidence="19">
    <location>
        <begin position="185"/>
        <end position="218"/>
    </location>
</feature>
<dbReference type="UniPathway" id="UPA00148">
    <property type="reaction ID" value="UER00238"/>
</dbReference>
<dbReference type="HAMAP" id="MF_00719">
    <property type="entry name" value="CobS"/>
    <property type="match status" value="1"/>
</dbReference>
<evidence type="ECO:0000256" key="8">
    <source>
        <dbReference type="ARBA" id="ARBA00022573"/>
    </source>
</evidence>
<evidence type="ECO:0000256" key="4">
    <source>
        <dbReference type="ARBA" id="ARBA00010561"/>
    </source>
</evidence>
<dbReference type="AlphaFoldDB" id="A0A5B0DUE3"/>
<comment type="subcellular location">
    <subcellularLocation>
        <location evidence="2 19">Cell membrane</location>
        <topology evidence="2 19">Multi-pass membrane protein</topology>
    </subcellularLocation>
</comment>
<comment type="pathway">
    <text evidence="3 19">Cofactor biosynthesis; adenosylcobalamin biosynthesis; adenosylcobalamin from cob(II)yrinate a,c-diamide: step 7/7.</text>
</comment>
<evidence type="ECO:0000256" key="9">
    <source>
        <dbReference type="ARBA" id="ARBA00022679"/>
    </source>
</evidence>
<evidence type="ECO:0000256" key="13">
    <source>
        <dbReference type="ARBA" id="ARBA00023136"/>
    </source>
</evidence>
<dbReference type="EC" id="2.7.8.26" evidence="5 19"/>
<accession>A0A5B0DUE3</accession>
<comment type="catalytic activity">
    <reaction evidence="18 19">
        <text>alpha-ribazole 5'-phosphate + adenosylcob(III)inamide-GDP = adenosylcob(III)alamin 5'-phosphate + GMP + H(+)</text>
        <dbReference type="Rhea" id="RHEA:23560"/>
        <dbReference type="ChEBI" id="CHEBI:15378"/>
        <dbReference type="ChEBI" id="CHEBI:57918"/>
        <dbReference type="ChEBI" id="CHEBI:58115"/>
        <dbReference type="ChEBI" id="CHEBI:60487"/>
        <dbReference type="ChEBI" id="CHEBI:60493"/>
        <dbReference type="EC" id="2.7.8.26"/>
    </reaction>
</comment>
<dbReference type="GO" id="GO:0051073">
    <property type="term" value="F:adenosylcobinamide-GDP ribazoletransferase activity"/>
    <property type="evidence" value="ECO:0007669"/>
    <property type="project" value="UniProtKB-UniRule"/>
</dbReference>
<evidence type="ECO:0000256" key="11">
    <source>
        <dbReference type="ARBA" id="ARBA00022842"/>
    </source>
</evidence>
<dbReference type="OrthoDB" id="9794626at2"/>
<dbReference type="PANTHER" id="PTHR34148">
    <property type="entry name" value="ADENOSYLCOBINAMIDE-GDP RIBAZOLETRANSFERASE"/>
    <property type="match status" value="1"/>
</dbReference>
<comment type="function">
    <text evidence="14 19">Joins adenosylcobinamide-GDP and alpha-ribazole to generate adenosylcobalamin (Ado-cobalamin). Also synthesizes adenosylcobalamin 5'-phosphate from adenosylcobinamide-GDP and alpha-ribazole 5'-phosphate.</text>
</comment>
<evidence type="ECO:0000313" key="21">
    <source>
        <dbReference type="Proteomes" id="UP000324738"/>
    </source>
</evidence>
<evidence type="ECO:0000256" key="2">
    <source>
        <dbReference type="ARBA" id="ARBA00004651"/>
    </source>
</evidence>
<feature type="transmembrane region" description="Helical" evidence="19">
    <location>
        <begin position="41"/>
        <end position="62"/>
    </location>
</feature>
<feature type="transmembrane region" description="Helical" evidence="19">
    <location>
        <begin position="116"/>
        <end position="133"/>
    </location>
</feature>
<evidence type="ECO:0000313" key="20">
    <source>
        <dbReference type="EMBL" id="KAA0969555.1"/>
    </source>
</evidence>
<sequence>MQNQLANRLTQIRLAIGFLSRLPVGRFSTAPGALPPLGATLWAFPLAGALIALLPAAIFALFYDLATPWLAGLLATGLFMAVTGALHEDGLADTADGFGGGKTTEAKLDIMHDSRIGSYGVLALIIITGLRIAGPAAAPDAETGVYALICLAAASRAPMVWMLYAQPNARADGLASAISIGRNTVAFAALTALIALLMLPATWLLILVLLAVTVGFSLLSGQQIKGRTGDTLGASQQLCEASLWVVLASIWAA</sequence>
<evidence type="ECO:0000256" key="1">
    <source>
        <dbReference type="ARBA" id="ARBA00001946"/>
    </source>
</evidence>
<protein>
    <recommendedName>
        <fullName evidence="6 19">Adenosylcobinamide-GDP ribazoletransferase</fullName>
        <ecNumber evidence="5 19">2.7.8.26</ecNumber>
    </recommendedName>
    <alternativeName>
        <fullName evidence="16 19">Cobalamin synthase</fullName>
    </alternativeName>
    <alternativeName>
        <fullName evidence="15 19">Cobalamin-5'-phosphate synthase</fullName>
    </alternativeName>
</protein>
<dbReference type="PANTHER" id="PTHR34148:SF1">
    <property type="entry name" value="ADENOSYLCOBINAMIDE-GDP RIBAZOLETRANSFERASE"/>
    <property type="match status" value="1"/>
</dbReference>
<dbReference type="EMBL" id="VTWH01000003">
    <property type="protein sequence ID" value="KAA0969555.1"/>
    <property type="molecule type" value="Genomic_DNA"/>
</dbReference>
<dbReference type="InterPro" id="IPR003805">
    <property type="entry name" value="CobS"/>
</dbReference>
<comment type="cofactor">
    <cofactor evidence="1 19">
        <name>Mg(2+)</name>
        <dbReference type="ChEBI" id="CHEBI:18420"/>
    </cofactor>
</comment>
<keyword evidence="12 19" id="KW-1133">Transmembrane helix</keyword>
<evidence type="ECO:0000256" key="15">
    <source>
        <dbReference type="ARBA" id="ARBA00032605"/>
    </source>
</evidence>
<dbReference type="GO" id="GO:0009236">
    <property type="term" value="P:cobalamin biosynthetic process"/>
    <property type="evidence" value="ECO:0007669"/>
    <property type="project" value="UniProtKB-UniRule"/>
</dbReference>
<comment type="caution">
    <text evidence="20">The sequence shown here is derived from an EMBL/GenBank/DDBJ whole genome shotgun (WGS) entry which is preliminary data.</text>
</comment>
<proteinExistence type="inferred from homology"/>
<evidence type="ECO:0000256" key="19">
    <source>
        <dbReference type="HAMAP-Rule" id="MF_00719"/>
    </source>
</evidence>
<reference evidence="20 21" key="1">
    <citation type="submission" date="2019-08" db="EMBL/GenBank/DDBJ databases">
        <title>Aureimonas fodiniaquatilis sp. nov., isolated from a coal mine wastewater.</title>
        <authorList>
            <person name="Kim W."/>
        </authorList>
    </citation>
    <scope>NUCLEOTIDE SEQUENCE [LARGE SCALE GENOMIC DNA]</scope>
    <source>
        <strain evidence="20 21">CAU 1482</strain>
    </source>
</reference>
<organism evidence="20 21">
    <name type="scientific">Aureimonas fodinaquatilis</name>
    <dbReference type="NCBI Taxonomy" id="2565783"/>
    <lineage>
        <taxon>Bacteria</taxon>
        <taxon>Pseudomonadati</taxon>
        <taxon>Pseudomonadota</taxon>
        <taxon>Alphaproteobacteria</taxon>
        <taxon>Hyphomicrobiales</taxon>
        <taxon>Aurantimonadaceae</taxon>
        <taxon>Aureimonas</taxon>
    </lineage>
</organism>
<keyword evidence="21" id="KW-1185">Reference proteome</keyword>
<evidence type="ECO:0000256" key="7">
    <source>
        <dbReference type="ARBA" id="ARBA00022475"/>
    </source>
</evidence>
<feature type="transmembrane region" description="Helical" evidence="19">
    <location>
        <begin position="69"/>
        <end position="87"/>
    </location>
</feature>
<name>A0A5B0DUE3_9HYPH</name>
<evidence type="ECO:0000256" key="17">
    <source>
        <dbReference type="ARBA" id="ARBA00048623"/>
    </source>
</evidence>